<dbReference type="SMART" id="SM00065">
    <property type="entry name" value="GAF"/>
    <property type="match status" value="1"/>
</dbReference>
<dbReference type="InterPro" id="IPR003018">
    <property type="entry name" value="GAF"/>
</dbReference>
<name>A0A7V5H4Q3_CALAY</name>
<dbReference type="Pfam" id="PF13185">
    <property type="entry name" value="GAF_2"/>
    <property type="match status" value="1"/>
</dbReference>
<dbReference type="SUPFAM" id="SSF55781">
    <property type="entry name" value="GAF domain-like"/>
    <property type="match status" value="1"/>
</dbReference>
<dbReference type="AlphaFoldDB" id="A0A7V5H4Q3"/>
<accession>A0A7V5H4Q3</accession>
<evidence type="ECO:0000259" key="3">
    <source>
        <dbReference type="SMART" id="SM00331"/>
    </source>
</evidence>
<organism evidence="4">
    <name type="scientific">Caldithrix abyssi</name>
    <dbReference type="NCBI Taxonomy" id="187145"/>
    <lineage>
        <taxon>Bacteria</taxon>
        <taxon>Pseudomonadati</taxon>
        <taxon>Calditrichota</taxon>
        <taxon>Calditrichia</taxon>
        <taxon>Calditrichales</taxon>
        <taxon>Calditrichaceae</taxon>
        <taxon>Caldithrix</taxon>
    </lineage>
</organism>
<dbReference type="PANTHER" id="PTHR43156:SF2">
    <property type="entry name" value="STAGE II SPORULATION PROTEIN E"/>
    <property type="match status" value="1"/>
</dbReference>
<feature type="non-terminal residue" evidence="4">
    <location>
        <position position="1"/>
    </location>
</feature>
<dbReference type="Proteomes" id="UP000886111">
    <property type="component" value="Unassembled WGS sequence"/>
</dbReference>
<feature type="domain" description="PPM-type phosphatase" evidence="3">
    <location>
        <begin position="384"/>
        <end position="600"/>
    </location>
</feature>
<feature type="domain" description="GAF" evidence="2">
    <location>
        <begin position="214"/>
        <end position="357"/>
    </location>
</feature>
<dbReference type="GO" id="GO:0016791">
    <property type="term" value="F:phosphatase activity"/>
    <property type="evidence" value="ECO:0007669"/>
    <property type="project" value="TreeGrafter"/>
</dbReference>
<dbReference type="Gene3D" id="3.60.40.10">
    <property type="entry name" value="PPM-type phosphatase domain"/>
    <property type="match status" value="1"/>
</dbReference>
<gene>
    <name evidence="4" type="ORF">ENL21_07250</name>
</gene>
<proteinExistence type="predicted"/>
<dbReference type="InterPro" id="IPR052016">
    <property type="entry name" value="Bact_Sigma-Reg"/>
</dbReference>
<comment type="caution">
    <text evidence="4">The sequence shown here is derived from an EMBL/GenBank/DDBJ whole genome shotgun (WGS) entry which is preliminary data.</text>
</comment>
<dbReference type="InterPro" id="IPR001932">
    <property type="entry name" value="PPM-type_phosphatase-like_dom"/>
</dbReference>
<reference evidence="4" key="1">
    <citation type="journal article" date="2020" name="mSystems">
        <title>Genome- and Community-Level Interaction Insights into Carbon Utilization and Element Cycling Functions of Hydrothermarchaeota in Hydrothermal Sediment.</title>
        <authorList>
            <person name="Zhou Z."/>
            <person name="Liu Y."/>
            <person name="Xu W."/>
            <person name="Pan J."/>
            <person name="Luo Z.H."/>
            <person name="Li M."/>
        </authorList>
    </citation>
    <scope>NUCLEOTIDE SEQUENCE [LARGE SCALE GENOMIC DNA]</scope>
    <source>
        <strain evidence="4">HyVt-76</strain>
    </source>
</reference>
<evidence type="ECO:0000256" key="1">
    <source>
        <dbReference type="ARBA" id="ARBA00022801"/>
    </source>
</evidence>
<evidence type="ECO:0000259" key="2">
    <source>
        <dbReference type="SMART" id="SM00065"/>
    </source>
</evidence>
<evidence type="ECO:0000313" key="4">
    <source>
        <dbReference type="EMBL" id="HHE55562.1"/>
    </source>
</evidence>
<dbReference type="SUPFAM" id="SSF81606">
    <property type="entry name" value="PP2C-like"/>
    <property type="match status" value="1"/>
</dbReference>
<dbReference type="InterPro" id="IPR029016">
    <property type="entry name" value="GAF-like_dom_sf"/>
</dbReference>
<dbReference type="SMART" id="SM00331">
    <property type="entry name" value="PP2C_SIG"/>
    <property type="match status" value="1"/>
</dbReference>
<dbReference type="PANTHER" id="PTHR43156">
    <property type="entry name" value="STAGE II SPORULATION PROTEIN E-RELATED"/>
    <property type="match status" value="1"/>
</dbReference>
<keyword evidence="1" id="KW-0378">Hydrolase</keyword>
<dbReference type="EMBL" id="DRTD01000536">
    <property type="protein sequence ID" value="HHE55562.1"/>
    <property type="molecule type" value="Genomic_DNA"/>
</dbReference>
<dbReference type="InterPro" id="IPR036457">
    <property type="entry name" value="PPM-type-like_dom_sf"/>
</dbReference>
<protein>
    <submittedName>
        <fullName evidence="4">GAF domain-containing protein</fullName>
    </submittedName>
</protein>
<sequence>FTFTLTIFILLIFQPYLIHWLKKLFLRRSYLLATKAQRLLEKLNSDLNKATHFDEVTGLLFKTFDALFLEQPYIFYILEDDKYYPAHYHNVFDEELLAFDLKSEYLAGISLNSLFVSQLSKTKLPSEFIEQAKRAELVHLLPFQGHNQIFAMLLINAQKIPFLGEREAWKIFEKIQRKAGLILENTALIVDLKNRNYQVHKLLEVGQKILSSFDIKQILDFILQTLRKVAHYDAAAIFLFDERSGEIKNINYDGYPAHVIENLHLKVGEGSIGWVVQNKTLDVIDDVRKADHYYCLRDATRSQCSIPLIFDDKVLGVICLESDRLSYFNQQMVEMLQLFSQMAAIAIHNANQFKILLEKQALEHELINASQIQKALLVQRFPRVGGLSISAVNIPSKIVSGDLYDVIKYDETTVGLAIGDVSGKGAPAAITMALVLAGLRSQRQFFMTTCDVIYRLNNLLYESSLEGNYVSFFYALVSTQKNCVIFTNAGHNPPIILRKDDHVERMKDGGIVLGFQPNINFKQKEFEFNAGDIILMYTDGITEAMNEQEEEFGEERLIEVLKKNRHLSVYELRQKIIQEVQQFSNKKEYEDDMTLVLCKYE</sequence>
<dbReference type="Gene3D" id="3.30.450.40">
    <property type="match status" value="1"/>
</dbReference>
<dbReference type="Pfam" id="PF07228">
    <property type="entry name" value="SpoIIE"/>
    <property type="match status" value="1"/>
</dbReference>